<evidence type="ECO:0000256" key="3">
    <source>
        <dbReference type="ARBA" id="ARBA00023242"/>
    </source>
</evidence>
<reference evidence="5 6" key="1">
    <citation type="submission" date="2024-06" db="EMBL/GenBank/DDBJ databases">
        <title>The draft genome of Grus japonensis, version 3.</title>
        <authorList>
            <person name="Nabeshima K."/>
            <person name="Suzuki S."/>
            <person name="Onuma M."/>
        </authorList>
    </citation>
    <scope>NUCLEOTIDE SEQUENCE [LARGE SCALE GENOMIC DNA]</scope>
    <source>
        <strain evidence="5 6">451A</strain>
    </source>
</reference>
<feature type="region of interest" description="Disordered" evidence="4">
    <location>
        <begin position="321"/>
        <end position="350"/>
    </location>
</feature>
<keyword evidence="3" id="KW-0539">Nucleus</keyword>
<sequence>MRRCLARGRPGHSAVKMAAGSSCFLDDTGHNDLVASSAASKYNDVAISLDTTRCFDDSEPDDSLLELSDSEEGNSPFNYTEEEIQEILADDCVESEQYLTTKSALSQNVNGESEKEEGSSCTGASVISDDANVTSEIAEKPNEPLSRECSSVGSECYPSLLNESASLDENHLQSAQVTCMLFDLDIQELLSLSPIDADYVDLPLEDNCLEEAEREASEAITNDCLEYDKTGSSSVPEESSEGLMSNGWQSWRQDRLGRIPFASRDVSRFCGDGVERSMPSSGLACGQSAAEESSAPVLPRCPMLSAGSRNQELSKATKSCFSRNLDSPEDDGGQEFSEVEQPSNSIKLSDTAVGQIGQEEITSGKKPGKVIAVPQKEERLNQWTCILEAELEQKKHFYPEHARPYEENGSSYTR</sequence>
<evidence type="ECO:0000256" key="1">
    <source>
        <dbReference type="ARBA" id="ARBA00004123"/>
    </source>
</evidence>
<comment type="caution">
    <text evidence="5">The sequence shown here is derived from an EMBL/GenBank/DDBJ whole genome shotgun (WGS) entry which is preliminary data.</text>
</comment>
<evidence type="ECO:0000256" key="4">
    <source>
        <dbReference type="SAM" id="MobiDB-lite"/>
    </source>
</evidence>
<name>A0ABC9XQ42_GRUJA</name>
<evidence type="ECO:0000256" key="2">
    <source>
        <dbReference type="ARBA" id="ARBA00020595"/>
    </source>
</evidence>
<dbReference type="Proteomes" id="UP001623348">
    <property type="component" value="Unassembled WGS sequence"/>
</dbReference>
<gene>
    <name evidence="5" type="ORF">GRJ2_002407300</name>
</gene>
<organism evidence="5 6">
    <name type="scientific">Grus japonensis</name>
    <name type="common">Japanese crane</name>
    <name type="synonym">Red-crowned crane</name>
    <dbReference type="NCBI Taxonomy" id="30415"/>
    <lineage>
        <taxon>Eukaryota</taxon>
        <taxon>Metazoa</taxon>
        <taxon>Chordata</taxon>
        <taxon>Craniata</taxon>
        <taxon>Vertebrata</taxon>
        <taxon>Euteleostomi</taxon>
        <taxon>Archelosauria</taxon>
        <taxon>Archosauria</taxon>
        <taxon>Dinosauria</taxon>
        <taxon>Saurischia</taxon>
        <taxon>Theropoda</taxon>
        <taxon>Coelurosauria</taxon>
        <taxon>Aves</taxon>
        <taxon>Neognathae</taxon>
        <taxon>Neoaves</taxon>
        <taxon>Gruiformes</taxon>
        <taxon>Gruidae</taxon>
        <taxon>Grus</taxon>
    </lineage>
</organism>
<accession>A0ABC9XQ42</accession>
<keyword evidence="6" id="KW-1185">Reference proteome</keyword>
<dbReference type="AlphaFoldDB" id="A0ABC9XQ42"/>
<evidence type="ECO:0000313" key="6">
    <source>
        <dbReference type="Proteomes" id="UP001623348"/>
    </source>
</evidence>
<dbReference type="GO" id="GO:0005634">
    <property type="term" value="C:nucleus"/>
    <property type="evidence" value="ECO:0007669"/>
    <property type="project" value="UniProtKB-SubCell"/>
</dbReference>
<dbReference type="Pfam" id="PF15427">
    <property type="entry name" value="S100PBPR"/>
    <property type="match status" value="1"/>
</dbReference>
<dbReference type="InterPro" id="IPR026097">
    <property type="entry name" value="S100PBP"/>
</dbReference>
<proteinExistence type="predicted"/>
<protein>
    <recommendedName>
        <fullName evidence="2">S100P-binding protein</fullName>
    </recommendedName>
</protein>
<comment type="subcellular location">
    <subcellularLocation>
        <location evidence="1">Nucleus</location>
    </subcellularLocation>
</comment>
<evidence type="ECO:0000313" key="5">
    <source>
        <dbReference type="EMBL" id="GAB0199419.1"/>
    </source>
</evidence>
<feature type="region of interest" description="Disordered" evidence="4">
    <location>
        <begin position="104"/>
        <end position="126"/>
    </location>
</feature>
<dbReference type="EMBL" id="BAAFJT010000023">
    <property type="protein sequence ID" value="GAB0199419.1"/>
    <property type="molecule type" value="Genomic_DNA"/>
</dbReference>